<dbReference type="AlphaFoldDB" id="A0A7X0HTX9"/>
<comment type="caution">
    <text evidence="1">The sequence shown here is derived from an EMBL/GenBank/DDBJ whole genome shotgun (WGS) entry which is preliminary data.</text>
</comment>
<keyword evidence="2" id="KW-1185">Reference proteome</keyword>
<name>A0A7X0HTX9_9BACI</name>
<evidence type="ECO:0000313" key="2">
    <source>
        <dbReference type="Proteomes" id="UP000531594"/>
    </source>
</evidence>
<accession>A0A7X0HTX9</accession>
<organism evidence="1 2">
    <name type="scientific">Bacillus benzoevorans</name>
    <dbReference type="NCBI Taxonomy" id="1456"/>
    <lineage>
        <taxon>Bacteria</taxon>
        <taxon>Bacillati</taxon>
        <taxon>Bacillota</taxon>
        <taxon>Bacilli</taxon>
        <taxon>Bacillales</taxon>
        <taxon>Bacillaceae</taxon>
        <taxon>Bacillus</taxon>
    </lineage>
</organism>
<dbReference type="RefSeq" id="WP_184527998.1">
    <property type="nucleotide sequence ID" value="NZ_JACHGK010000013.1"/>
</dbReference>
<protein>
    <submittedName>
        <fullName evidence="1">Uncharacterized protein</fullName>
    </submittedName>
</protein>
<reference evidence="1 2" key="1">
    <citation type="submission" date="2020-08" db="EMBL/GenBank/DDBJ databases">
        <title>Genomic Encyclopedia of Type Strains, Phase IV (KMG-IV): sequencing the most valuable type-strain genomes for metagenomic binning, comparative biology and taxonomic classification.</title>
        <authorList>
            <person name="Goeker M."/>
        </authorList>
    </citation>
    <scope>NUCLEOTIDE SEQUENCE [LARGE SCALE GENOMIC DNA]</scope>
    <source>
        <strain evidence="1 2">DSM 5391</strain>
    </source>
</reference>
<sequence length="88" mass="10610">MDKLLETIEVNSANGLYRIYLFSDNNPLPRLEIHKIDNGIETHVKNMYGELKRLNEEFSFGIEYEPKDRTRLNTREFGREFIRRYKGR</sequence>
<dbReference type="EMBL" id="JACHGK010000013">
    <property type="protein sequence ID" value="MBB6446731.1"/>
    <property type="molecule type" value="Genomic_DNA"/>
</dbReference>
<dbReference type="Proteomes" id="UP000531594">
    <property type="component" value="Unassembled WGS sequence"/>
</dbReference>
<proteinExistence type="predicted"/>
<evidence type="ECO:0000313" key="1">
    <source>
        <dbReference type="EMBL" id="MBB6446731.1"/>
    </source>
</evidence>
<gene>
    <name evidence="1" type="ORF">HNR53_003395</name>
</gene>